<dbReference type="SUPFAM" id="SSF47384">
    <property type="entry name" value="Homodimeric domain of signal transducing histidine kinase"/>
    <property type="match status" value="1"/>
</dbReference>
<dbReference type="InterPro" id="IPR000014">
    <property type="entry name" value="PAS"/>
</dbReference>
<dbReference type="SMART" id="SM00388">
    <property type="entry name" value="HisKA"/>
    <property type="match status" value="1"/>
</dbReference>
<dbReference type="PANTHER" id="PTHR43711">
    <property type="entry name" value="TWO-COMPONENT HISTIDINE KINASE"/>
    <property type="match status" value="1"/>
</dbReference>
<dbReference type="Pfam" id="PF13426">
    <property type="entry name" value="PAS_9"/>
    <property type="match status" value="1"/>
</dbReference>
<dbReference type="InterPro" id="IPR036890">
    <property type="entry name" value="HATPase_C_sf"/>
</dbReference>
<dbReference type="Gene3D" id="1.10.287.130">
    <property type="match status" value="1"/>
</dbReference>
<dbReference type="PRINTS" id="PR00344">
    <property type="entry name" value="BCTRLSENSOR"/>
</dbReference>
<evidence type="ECO:0000259" key="8">
    <source>
        <dbReference type="PROSITE" id="PS50112"/>
    </source>
</evidence>
<evidence type="ECO:0000256" key="5">
    <source>
        <dbReference type="ARBA" id="ARBA00022777"/>
    </source>
</evidence>
<dbReference type="Pfam" id="PF02518">
    <property type="entry name" value="HATPase_c"/>
    <property type="match status" value="1"/>
</dbReference>
<dbReference type="CDD" id="cd00075">
    <property type="entry name" value="HATPase"/>
    <property type="match status" value="1"/>
</dbReference>
<evidence type="ECO:0000256" key="4">
    <source>
        <dbReference type="ARBA" id="ARBA00022679"/>
    </source>
</evidence>
<dbReference type="InterPro" id="IPR005467">
    <property type="entry name" value="His_kinase_dom"/>
</dbReference>
<keyword evidence="6" id="KW-0902">Two-component regulatory system</keyword>
<comment type="catalytic activity">
    <reaction evidence="1">
        <text>ATP + protein L-histidine = ADP + protein N-phospho-L-histidine.</text>
        <dbReference type="EC" id="2.7.13.3"/>
    </reaction>
</comment>
<dbReference type="EMBL" id="JAIHOM010000150">
    <property type="protein sequence ID" value="MCW6038583.1"/>
    <property type="molecule type" value="Genomic_DNA"/>
</dbReference>
<evidence type="ECO:0000256" key="3">
    <source>
        <dbReference type="ARBA" id="ARBA00022553"/>
    </source>
</evidence>
<comment type="caution">
    <text evidence="9">The sequence shown here is derived from an EMBL/GenBank/DDBJ whole genome shotgun (WGS) entry which is preliminary data.</text>
</comment>
<dbReference type="NCBIfam" id="TIGR00229">
    <property type="entry name" value="sensory_box"/>
    <property type="match status" value="1"/>
</dbReference>
<dbReference type="SMART" id="SM00091">
    <property type="entry name" value="PAS"/>
    <property type="match status" value="1"/>
</dbReference>
<evidence type="ECO:0000256" key="1">
    <source>
        <dbReference type="ARBA" id="ARBA00000085"/>
    </source>
</evidence>
<keyword evidence="3" id="KW-0597">Phosphoprotein</keyword>
<name>A0ABT3LAR3_9CYAN</name>
<dbReference type="InterPro" id="IPR035965">
    <property type="entry name" value="PAS-like_dom_sf"/>
</dbReference>
<dbReference type="InterPro" id="IPR050736">
    <property type="entry name" value="Sensor_HK_Regulatory"/>
</dbReference>
<feature type="domain" description="PAS" evidence="8">
    <location>
        <begin position="135"/>
        <end position="180"/>
    </location>
</feature>
<dbReference type="Gene3D" id="3.30.565.10">
    <property type="entry name" value="Histidine kinase-like ATPase, C-terminal domain"/>
    <property type="match status" value="1"/>
</dbReference>
<reference evidence="9 10" key="1">
    <citation type="submission" date="2021-08" db="EMBL/GenBank/DDBJ databases">
        <title>Draft genome sequence of Spirulina subsalsa with high tolerance to salinity and hype-accumulation of phycocyanin.</title>
        <authorList>
            <person name="Pei H."/>
            <person name="Jiang L."/>
        </authorList>
    </citation>
    <scope>NUCLEOTIDE SEQUENCE [LARGE SCALE GENOMIC DNA]</scope>
    <source>
        <strain evidence="9 10">FACHB-351</strain>
    </source>
</reference>
<dbReference type="InterPro" id="IPR003661">
    <property type="entry name" value="HisK_dim/P_dom"/>
</dbReference>
<protein>
    <recommendedName>
        <fullName evidence="2">histidine kinase</fullName>
        <ecNumber evidence="2">2.7.13.3</ecNumber>
    </recommendedName>
</protein>
<dbReference type="PROSITE" id="PS50109">
    <property type="entry name" value="HIS_KIN"/>
    <property type="match status" value="1"/>
</dbReference>
<dbReference type="CDD" id="cd00082">
    <property type="entry name" value="HisKA"/>
    <property type="match status" value="1"/>
</dbReference>
<dbReference type="SUPFAM" id="SSF55874">
    <property type="entry name" value="ATPase domain of HSP90 chaperone/DNA topoisomerase II/histidine kinase"/>
    <property type="match status" value="1"/>
</dbReference>
<feature type="domain" description="Histidine kinase" evidence="7">
    <location>
        <begin position="277"/>
        <end position="495"/>
    </location>
</feature>
<dbReference type="InterPro" id="IPR036097">
    <property type="entry name" value="HisK_dim/P_sf"/>
</dbReference>
<dbReference type="Gene3D" id="3.30.450.20">
    <property type="entry name" value="PAS domain"/>
    <property type="match status" value="1"/>
</dbReference>
<dbReference type="CDD" id="cd00130">
    <property type="entry name" value="PAS"/>
    <property type="match status" value="1"/>
</dbReference>
<dbReference type="Proteomes" id="UP001526426">
    <property type="component" value="Unassembled WGS sequence"/>
</dbReference>
<sequence length="499" mass="55700">MNSLLEKLYVPGHIEYLILDPNLVILDKSPRVERFAEFPQDVAIGQDARLSFPELVGSETIVQQIIAGNTQNSYLEGITRSSQAGTPLYIDFNFERIGNNAILLMEDVTEIMVLKQSLLQRANEAELLLSALKASEDYNKKIISSMGDALFVTTGSGKIKTINQAAQQLFGYSEDELIGQPIALIIEDEQFLLEASQQKLSSQQFLAGVEVLCHRKNGGELIVEFSCSVIQTRIQGSPAFVYIGRDITARKNAEIEMNKALEKEKELNDLKSRFISMTSHEFRNPLSSILMSVDILENFADEWSEDRKDSHLQRIRQCTTTMTSLLDDILIIGRAEVGKLEFKPSPLKLTDFLQYIVEDIQLLAGSDYKIALNLSPSLDGKIFQLDEKLLRHILTNLLTNAVKYSPQGGQVDFEVRIENNWLHLTIQDQGIGIPPADQEHLFECFHRAPNVGDISGTGLGLSIVKKAVDLYRGKIVCRSELGVGTTFQVDLPLNGIPKS</sequence>
<dbReference type="PROSITE" id="PS50112">
    <property type="entry name" value="PAS"/>
    <property type="match status" value="1"/>
</dbReference>
<organism evidence="9 10">
    <name type="scientific">Spirulina subsalsa FACHB-351</name>
    <dbReference type="NCBI Taxonomy" id="234711"/>
    <lineage>
        <taxon>Bacteria</taxon>
        <taxon>Bacillati</taxon>
        <taxon>Cyanobacteriota</taxon>
        <taxon>Cyanophyceae</taxon>
        <taxon>Spirulinales</taxon>
        <taxon>Spirulinaceae</taxon>
        <taxon>Spirulina</taxon>
    </lineage>
</organism>
<evidence type="ECO:0000256" key="6">
    <source>
        <dbReference type="ARBA" id="ARBA00023012"/>
    </source>
</evidence>
<dbReference type="SUPFAM" id="SSF55785">
    <property type="entry name" value="PYP-like sensor domain (PAS domain)"/>
    <property type="match status" value="1"/>
</dbReference>
<evidence type="ECO:0000313" key="10">
    <source>
        <dbReference type="Proteomes" id="UP001526426"/>
    </source>
</evidence>
<dbReference type="SMART" id="SM00387">
    <property type="entry name" value="HATPase_c"/>
    <property type="match status" value="1"/>
</dbReference>
<proteinExistence type="predicted"/>
<dbReference type="GO" id="GO:0016301">
    <property type="term" value="F:kinase activity"/>
    <property type="evidence" value="ECO:0007669"/>
    <property type="project" value="UniProtKB-KW"/>
</dbReference>
<accession>A0ABT3LAR3</accession>
<dbReference type="Pfam" id="PF00512">
    <property type="entry name" value="HisKA"/>
    <property type="match status" value="1"/>
</dbReference>
<keyword evidence="4" id="KW-0808">Transferase</keyword>
<evidence type="ECO:0000259" key="7">
    <source>
        <dbReference type="PROSITE" id="PS50109"/>
    </source>
</evidence>
<keyword evidence="5 9" id="KW-0418">Kinase</keyword>
<dbReference type="InterPro" id="IPR003594">
    <property type="entry name" value="HATPase_dom"/>
</dbReference>
<dbReference type="EC" id="2.7.13.3" evidence="2"/>
<keyword evidence="10" id="KW-1185">Reference proteome</keyword>
<evidence type="ECO:0000313" key="9">
    <source>
        <dbReference type="EMBL" id="MCW6038583.1"/>
    </source>
</evidence>
<dbReference type="RefSeq" id="WP_265266501.1">
    <property type="nucleotide sequence ID" value="NZ_JAIHOM010000150.1"/>
</dbReference>
<gene>
    <name evidence="9" type="ORF">K4A83_20235</name>
</gene>
<dbReference type="PANTHER" id="PTHR43711:SF26">
    <property type="entry name" value="SENSOR HISTIDINE KINASE RCSC"/>
    <property type="match status" value="1"/>
</dbReference>
<evidence type="ECO:0000256" key="2">
    <source>
        <dbReference type="ARBA" id="ARBA00012438"/>
    </source>
</evidence>
<dbReference type="InterPro" id="IPR004358">
    <property type="entry name" value="Sig_transdc_His_kin-like_C"/>
</dbReference>